<dbReference type="EMBL" id="JAKKPZ010000007">
    <property type="protein sequence ID" value="KAI1718981.1"/>
    <property type="molecule type" value="Genomic_DNA"/>
</dbReference>
<proteinExistence type="inferred from homology"/>
<protein>
    <submittedName>
        <fullName evidence="5">TFIIS helical bundle-like domain-containing protein</fullName>
    </submittedName>
</protein>
<dbReference type="InterPro" id="IPR051037">
    <property type="entry name" value="RNAPII_TF_IWS1"/>
</dbReference>
<feature type="domain" description="TFIIS N-terminal" evidence="4">
    <location>
        <begin position="297"/>
        <end position="375"/>
    </location>
</feature>
<dbReference type="Pfam" id="PF08711">
    <property type="entry name" value="Med26"/>
    <property type="match status" value="1"/>
</dbReference>
<organism evidence="5 6">
    <name type="scientific">Ditylenchus destructor</name>
    <dbReference type="NCBI Taxonomy" id="166010"/>
    <lineage>
        <taxon>Eukaryota</taxon>
        <taxon>Metazoa</taxon>
        <taxon>Ecdysozoa</taxon>
        <taxon>Nematoda</taxon>
        <taxon>Chromadorea</taxon>
        <taxon>Rhabditida</taxon>
        <taxon>Tylenchina</taxon>
        <taxon>Tylenchomorpha</taxon>
        <taxon>Sphaerularioidea</taxon>
        <taxon>Anguinidae</taxon>
        <taxon>Anguininae</taxon>
        <taxon>Ditylenchus</taxon>
    </lineage>
</organism>
<evidence type="ECO:0000259" key="4">
    <source>
        <dbReference type="PROSITE" id="PS51319"/>
    </source>
</evidence>
<dbReference type="AlphaFoldDB" id="A0AAD4NC41"/>
<reference evidence="5" key="1">
    <citation type="submission" date="2022-01" db="EMBL/GenBank/DDBJ databases">
        <title>Genome Sequence Resource for Two Populations of Ditylenchus destructor, the Migratory Endoparasitic Phytonematode.</title>
        <authorList>
            <person name="Zhang H."/>
            <person name="Lin R."/>
            <person name="Xie B."/>
        </authorList>
    </citation>
    <scope>NUCLEOTIDE SEQUENCE</scope>
    <source>
        <strain evidence="5">BazhouSP</strain>
    </source>
</reference>
<name>A0AAD4NC41_9BILA</name>
<evidence type="ECO:0000256" key="2">
    <source>
        <dbReference type="PROSITE-ProRule" id="PRU00649"/>
    </source>
</evidence>
<feature type="region of interest" description="Disordered" evidence="3">
    <location>
        <begin position="89"/>
        <end position="205"/>
    </location>
</feature>
<feature type="region of interest" description="Disordered" evidence="3">
    <location>
        <begin position="42"/>
        <end position="67"/>
    </location>
</feature>
<comment type="similarity">
    <text evidence="1">Belongs to the IWS1 family.</text>
</comment>
<dbReference type="GO" id="GO:0005634">
    <property type="term" value="C:nucleus"/>
    <property type="evidence" value="ECO:0007669"/>
    <property type="project" value="UniProtKB-SubCell"/>
</dbReference>
<dbReference type="GO" id="GO:0016973">
    <property type="term" value="P:poly(A)+ mRNA export from nucleus"/>
    <property type="evidence" value="ECO:0007669"/>
    <property type="project" value="TreeGrafter"/>
</dbReference>
<evidence type="ECO:0000256" key="3">
    <source>
        <dbReference type="SAM" id="MobiDB-lite"/>
    </source>
</evidence>
<dbReference type="SUPFAM" id="SSF47676">
    <property type="entry name" value="Conserved domain common to transcription factors TFIIS, elongin A, CRSP70"/>
    <property type="match status" value="1"/>
</dbReference>
<evidence type="ECO:0000256" key="1">
    <source>
        <dbReference type="ARBA" id="ARBA00037992"/>
    </source>
</evidence>
<keyword evidence="2" id="KW-0539">Nucleus</keyword>
<dbReference type="PANTHER" id="PTHR46010:SF1">
    <property type="entry name" value="PROTEIN IWS1 HOMOLOG"/>
    <property type="match status" value="1"/>
</dbReference>
<gene>
    <name evidence="5" type="ORF">DdX_06097</name>
</gene>
<evidence type="ECO:0000313" key="5">
    <source>
        <dbReference type="EMBL" id="KAI1718981.1"/>
    </source>
</evidence>
<dbReference type="PROSITE" id="PS51319">
    <property type="entry name" value="TFIIS_N"/>
    <property type="match status" value="1"/>
</dbReference>
<comment type="subcellular location">
    <subcellularLocation>
        <location evidence="2">Nucleus</location>
    </subcellularLocation>
</comment>
<feature type="region of interest" description="Disordered" evidence="3">
    <location>
        <begin position="384"/>
        <end position="467"/>
    </location>
</feature>
<sequence>MAVREAMKNPIANRFQVNFAASRRNSLKIIFQTQIDMEKASFEDASSGASELREKESIDDEDGSQSLASGHEDLIDVACNLAKNTNGVDEISSDEDGGESVLQLNNRNKNDQSNDDNRDYDLSVVIGDNEIHTEQRDNQNAKSEKPEHSKSDKSNDGESLVSEIKSEKSGSHNAKEEVNSTSEDEQNNEEENKENDEDLIPQRDDLDKFGNKWDFDKMYKARVGSRKGRRNADFLINDSDEIVSRMVRSMLEAAEDDRKLYQNGHPAIKKIKLLGKVRSMLLDTKMFESILDGDMMTAVAEWLYPLSENSLPALDIRTAFLKILSNYPPLEPDLLKRSGLGKAVMHLTKHPNETEENRRVAAGLIQKWARVIYNLESTMSSRQERVQFDHQRAVKQQKLRQASGCRSESKRPDSDVSDVNDVSDVSDGEDFMEQRNQRKNRSNNGRKDMANIRKEKDRSPKIDRARVPKLRIKDYVIRPKSKIEDTDELKGKDSNRKGAQKRVSKMFFINSEYKRRLL</sequence>
<dbReference type="InterPro" id="IPR017923">
    <property type="entry name" value="TFIIS_N"/>
</dbReference>
<dbReference type="Proteomes" id="UP001201812">
    <property type="component" value="Unassembled WGS sequence"/>
</dbReference>
<dbReference type="Gene3D" id="1.20.930.10">
    <property type="entry name" value="Conserved domain common to transcription factors TFIIS, elongin A, CRSP70"/>
    <property type="match status" value="1"/>
</dbReference>
<feature type="compositionally biased region" description="Basic and acidic residues" evidence="3">
    <location>
        <begin position="129"/>
        <end position="156"/>
    </location>
</feature>
<feature type="compositionally biased region" description="Basic and acidic residues" evidence="3">
    <location>
        <begin position="108"/>
        <end position="121"/>
    </location>
</feature>
<feature type="compositionally biased region" description="Acidic residues" evidence="3">
    <location>
        <begin position="182"/>
        <end position="199"/>
    </location>
</feature>
<comment type="caution">
    <text evidence="5">The sequence shown here is derived from an EMBL/GenBank/DDBJ whole genome shotgun (WGS) entry which is preliminary data.</text>
</comment>
<keyword evidence="6" id="KW-1185">Reference proteome</keyword>
<accession>A0AAD4NC41</accession>
<feature type="compositionally biased region" description="Basic and acidic residues" evidence="3">
    <location>
        <begin position="164"/>
        <end position="178"/>
    </location>
</feature>
<dbReference type="PANTHER" id="PTHR46010">
    <property type="entry name" value="PROTEIN IWS1 HOMOLOG"/>
    <property type="match status" value="1"/>
</dbReference>
<dbReference type="InterPro" id="IPR035441">
    <property type="entry name" value="TFIIS/LEDGF_dom_sf"/>
</dbReference>
<feature type="compositionally biased region" description="Basic and acidic residues" evidence="3">
    <location>
        <begin position="445"/>
        <end position="467"/>
    </location>
</feature>
<evidence type="ECO:0000313" key="6">
    <source>
        <dbReference type="Proteomes" id="UP001201812"/>
    </source>
</evidence>